<dbReference type="InterPro" id="IPR002104">
    <property type="entry name" value="Integrase_catalytic"/>
</dbReference>
<sequence>MLASVVRLNPDGVEKPGNHLVFSKKDQIEDKEFSAEYIMPLLDAATSWRDKAFWALVAGAGLRMSEAAQITWDAVLTEQRKVFIYDPEGHRYADQLPEEYAPRFKGRKYSGTYIIPQLRDVFFEALEQYVRREYRPTGNHNLVFQDIRTGQNGRPFMLVSDKNMGSAFKRACRRAGVPRLPNGEEYTLHSLRHFYGVFMLNYIPVEGGYGLKLTEVQRLMGHEKASTTAKYAREDKLILQSKLELFDQFVLNGGLKETDLRTMLAKRHQEAAKRLLSGITGETGH</sequence>
<evidence type="ECO:0000256" key="1">
    <source>
        <dbReference type="ARBA" id="ARBA00022829"/>
    </source>
</evidence>
<feature type="domain" description="Tyr recombinase" evidence="4">
    <location>
        <begin position="28"/>
        <end position="244"/>
    </location>
</feature>
<dbReference type="GO" id="GO:0003677">
    <property type="term" value="F:DNA binding"/>
    <property type="evidence" value="ECO:0007669"/>
    <property type="project" value="InterPro"/>
</dbReference>
<dbReference type="EMBL" id="FOMW01000033">
    <property type="protein sequence ID" value="SFF22436.1"/>
    <property type="molecule type" value="Genomic_DNA"/>
</dbReference>
<proteinExistence type="predicted"/>
<dbReference type="Pfam" id="PF00589">
    <property type="entry name" value="Phage_integrase"/>
    <property type="match status" value="1"/>
</dbReference>
<keyword evidence="1" id="KW-0159">Chromosome partition</keyword>
<evidence type="ECO:0000313" key="6">
    <source>
        <dbReference type="Proteomes" id="UP000198977"/>
    </source>
</evidence>
<dbReference type="InterPro" id="IPR011010">
    <property type="entry name" value="DNA_brk_join_enz"/>
</dbReference>
<dbReference type="PANTHER" id="PTHR30349">
    <property type="entry name" value="PHAGE INTEGRASE-RELATED"/>
    <property type="match status" value="1"/>
</dbReference>
<keyword evidence="6" id="KW-1185">Reference proteome</keyword>
<evidence type="ECO:0000313" key="5">
    <source>
        <dbReference type="EMBL" id="SFF22436.1"/>
    </source>
</evidence>
<dbReference type="SUPFAM" id="SSF56349">
    <property type="entry name" value="DNA breaking-rejoining enzymes"/>
    <property type="match status" value="1"/>
</dbReference>
<dbReference type="STRING" id="74348.SAMN04488523_1333"/>
<dbReference type="Gene3D" id="1.10.443.10">
    <property type="entry name" value="Intergrase catalytic core"/>
    <property type="match status" value="1"/>
</dbReference>
<dbReference type="Proteomes" id="UP000198977">
    <property type="component" value="Unassembled WGS sequence"/>
</dbReference>
<accession>A0A1I2H0V0</accession>
<dbReference type="PROSITE" id="PS51898">
    <property type="entry name" value="TYR_RECOMBINASE"/>
    <property type="match status" value="1"/>
</dbReference>
<reference evidence="5 6" key="1">
    <citation type="submission" date="2016-10" db="EMBL/GenBank/DDBJ databases">
        <authorList>
            <person name="de Groot N.N."/>
        </authorList>
    </citation>
    <scope>NUCLEOTIDE SEQUENCE [LARGE SCALE GENOMIC DNA]</scope>
    <source>
        <strain evidence="5 6">DSM 11443</strain>
    </source>
</reference>
<protein>
    <submittedName>
        <fullName evidence="5">Phage integrase family protein</fullName>
    </submittedName>
</protein>
<dbReference type="GO" id="GO:0015074">
    <property type="term" value="P:DNA integration"/>
    <property type="evidence" value="ECO:0007669"/>
    <property type="project" value="UniProtKB-KW"/>
</dbReference>
<dbReference type="InterPro" id="IPR050090">
    <property type="entry name" value="Tyrosine_recombinase_XerCD"/>
</dbReference>
<evidence type="ECO:0000256" key="3">
    <source>
        <dbReference type="ARBA" id="ARBA00023172"/>
    </source>
</evidence>
<keyword evidence="3" id="KW-0233">DNA recombination</keyword>
<evidence type="ECO:0000256" key="2">
    <source>
        <dbReference type="ARBA" id="ARBA00022908"/>
    </source>
</evidence>
<dbReference type="InterPro" id="IPR013762">
    <property type="entry name" value="Integrase-like_cat_sf"/>
</dbReference>
<dbReference type="GO" id="GO:0006310">
    <property type="term" value="P:DNA recombination"/>
    <property type="evidence" value="ECO:0007669"/>
    <property type="project" value="UniProtKB-KW"/>
</dbReference>
<name>A0A1I2H0V0_9RHOB</name>
<dbReference type="PANTHER" id="PTHR30349:SF81">
    <property type="entry name" value="TYROSINE RECOMBINASE XERC"/>
    <property type="match status" value="1"/>
</dbReference>
<organism evidence="5 6">
    <name type="scientific">Sulfitobacter brevis</name>
    <dbReference type="NCBI Taxonomy" id="74348"/>
    <lineage>
        <taxon>Bacteria</taxon>
        <taxon>Pseudomonadati</taxon>
        <taxon>Pseudomonadota</taxon>
        <taxon>Alphaproteobacteria</taxon>
        <taxon>Rhodobacterales</taxon>
        <taxon>Roseobacteraceae</taxon>
        <taxon>Sulfitobacter</taxon>
    </lineage>
</organism>
<keyword evidence="2" id="KW-0229">DNA integration</keyword>
<dbReference type="AlphaFoldDB" id="A0A1I2H0V0"/>
<dbReference type="GO" id="GO:0007059">
    <property type="term" value="P:chromosome segregation"/>
    <property type="evidence" value="ECO:0007669"/>
    <property type="project" value="UniProtKB-KW"/>
</dbReference>
<gene>
    <name evidence="5" type="ORF">SAMN04488523_1333</name>
</gene>
<evidence type="ECO:0000259" key="4">
    <source>
        <dbReference type="PROSITE" id="PS51898"/>
    </source>
</evidence>
<dbReference type="CDD" id="cd00397">
    <property type="entry name" value="DNA_BRE_C"/>
    <property type="match status" value="1"/>
</dbReference>